<evidence type="ECO:0000256" key="1">
    <source>
        <dbReference type="SAM" id="MobiDB-lite"/>
    </source>
</evidence>
<feature type="region of interest" description="Disordered" evidence="1">
    <location>
        <begin position="1"/>
        <end position="37"/>
    </location>
</feature>
<dbReference type="AlphaFoldDB" id="A0A2T9JUM9"/>
<evidence type="ECO:0000313" key="3">
    <source>
        <dbReference type="Proteomes" id="UP000245073"/>
    </source>
</evidence>
<comment type="caution">
    <text evidence="2">The sequence shown here is derived from an EMBL/GenBank/DDBJ whole genome shotgun (WGS) entry which is preliminary data.</text>
</comment>
<gene>
    <name evidence="2" type="ORF">DDF67_14280</name>
</gene>
<keyword evidence="3" id="KW-1185">Reference proteome</keyword>
<name>A0A2T9JUM9_9CAUL</name>
<feature type="compositionally biased region" description="Basic and acidic residues" evidence="1">
    <location>
        <begin position="1"/>
        <end position="10"/>
    </location>
</feature>
<dbReference type="EMBL" id="QDKQ01000052">
    <property type="protein sequence ID" value="PVM87418.1"/>
    <property type="molecule type" value="Genomic_DNA"/>
</dbReference>
<proteinExistence type="predicted"/>
<reference evidence="2 3" key="1">
    <citation type="submission" date="2018-04" db="EMBL/GenBank/DDBJ databases">
        <title>The genome sequence of Caulobacter sp. 744.</title>
        <authorList>
            <person name="Gao J."/>
            <person name="Sun J."/>
        </authorList>
    </citation>
    <scope>NUCLEOTIDE SEQUENCE [LARGE SCALE GENOMIC DNA]</scope>
    <source>
        <strain evidence="2 3">774</strain>
    </source>
</reference>
<dbReference type="Proteomes" id="UP000245073">
    <property type="component" value="Unassembled WGS sequence"/>
</dbReference>
<organism evidence="2 3">
    <name type="scientific">Caulobacter endophyticus</name>
    <dbReference type="NCBI Taxonomy" id="2172652"/>
    <lineage>
        <taxon>Bacteria</taxon>
        <taxon>Pseudomonadati</taxon>
        <taxon>Pseudomonadota</taxon>
        <taxon>Alphaproteobacteria</taxon>
        <taxon>Caulobacterales</taxon>
        <taxon>Caulobacteraceae</taxon>
        <taxon>Caulobacter</taxon>
    </lineage>
</organism>
<protein>
    <submittedName>
        <fullName evidence="2">Uncharacterized protein</fullName>
    </submittedName>
</protein>
<accession>A0A2T9JUM9</accession>
<sequence>MLRKAPERSVQRPRPLGRGRDHLAPMEAGSRPKSKAVVNHRLGKSCLATADFHPSRLRSVRTQFEGQAQWINS</sequence>
<evidence type="ECO:0000313" key="2">
    <source>
        <dbReference type="EMBL" id="PVM87418.1"/>
    </source>
</evidence>